<dbReference type="Proteomes" id="UP000429181">
    <property type="component" value="Unassembled WGS sequence"/>
</dbReference>
<reference evidence="2" key="2">
    <citation type="submission" date="2025-08" db="UniProtKB">
        <authorList>
            <consortium name="Ensembl"/>
        </authorList>
    </citation>
    <scope>IDENTIFICATION</scope>
</reference>
<dbReference type="GeneTree" id="ENSGT00950000185704"/>
<protein>
    <submittedName>
        <fullName evidence="2">Uncharacterized protein</fullName>
    </submittedName>
</protein>
<accession>A0A4W2G871</accession>
<sequence length="308" mass="32317">MTGRCALWPSAQTGGCPCLCTRRKWGAPAALAAGVGGELGGDVGCSRDRELQSDAAFGAVVTPVWVPAPHSPAHGGLASGPQQAEQVRAPGPRADAREAAASQPQRPAQGFSATSPSKPSPHPGFPGNRNSGPLEWGCRGAGFQGRQESNSERWEIIPESPGSGAGMGASEGGGGDSGRLGAERGVGGSRGRGVGKAPSARLQQPPVPTLALCRSAEPSVAAAHSWRGSEGARDSKDRPRKTKKWSNPCRTERKTALWEGAKATSQKEIIDGDRLADLPLISDGLYPIDRSMMGWVERETIWKYSWRR</sequence>
<evidence type="ECO:0000256" key="1">
    <source>
        <dbReference type="SAM" id="MobiDB-lite"/>
    </source>
</evidence>
<evidence type="ECO:0000313" key="3">
    <source>
        <dbReference type="Proteomes" id="UP000429181"/>
    </source>
</evidence>
<reference evidence="3" key="1">
    <citation type="submission" date="2018-11" db="EMBL/GenBank/DDBJ databases">
        <title>Haplotype-resolved cattle genomes.</title>
        <authorList>
            <person name="Low W.Y."/>
            <person name="Tearle R."/>
            <person name="Bickhart D.M."/>
            <person name="Rosen B.D."/>
            <person name="Koren S."/>
            <person name="Rhie A."/>
            <person name="Hiendleder S."/>
            <person name="Phillippy A.M."/>
            <person name="Smith T.P.L."/>
            <person name="Williams J.L."/>
        </authorList>
    </citation>
    <scope>NUCLEOTIDE SEQUENCE [LARGE SCALE GENOMIC DNA]</scope>
</reference>
<dbReference type="AlphaFoldDB" id="A0A4W2G871"/>
<feature type="compositionally biased region" description="Gly residues" evidence="1">
    <location>
        <begin position="163"/>
        <end position="194"/>
    </location>
</feature>
<feature type="compositionally biased region" description="Polar residues" evidence="1">
    <location>
        <begin position="102"/>
        <end position="117"/>
    </location>
</feature>
<proteinExistence type="predicted"/>
<dbReference type="Ensembl" id="ENSBIXT00005024264.1">
    <property type="protein sequence ID" value="ENSBIXP00005014069.1"/>
    <property type="gene ID" value="ENSBIXG00005018115.1"/>
</dbReference>
<feature type="region of interest" description="Disordered" evidence="1">
    <location>
        <begin position="71"/>
        <end position="251"/>
    </location>
</feature>
<evidence type="ECO:0000313" key="2">
    <source>
        <dbReference type="Ensembl" id="ENSBIXP00005014069.1"/>
    </source>
</evidence>
<organism evidence="2 3">
    <name type="scientific">Bos indicus x Bos taurus</name>
    <name type="common">Hybrid cattle</name>
    <dbReference type="NCBI Taxonomy" id="30522"/>
    <lineage>
        <taxon>Eukaryota</taxon>
        <taxon>Metazoa</taxon>
        <taxon>Chordata</taxon>
        <taxon>Craniata</taxon>
        <taxon>Vertebrata</taxon>
        <taxon>Euteleostomi</taxon>
        <taxon>Mammalia</taxon>
        <taxon>Eutheria</taxon>
        <taxon>Laurasiatheria</taxon>
        <taxon>Artiodactyla</taxon>
        <taxon>Ruminantia</taxon>
        <taxon>Pecora</taxon>
        <taxon>Bovidae</taxon>
        <taxon>Bovinae</taxon>
        <taxon>Bos</taxon>
    </lineage>
</organism>
<name>A0A4W2G871_BOBOX</name>